<dbReference type="AlphaFoldDB" id="A0A7J7KB20"/>
<name>A0A7J7KB20_BUGNE</name>
<dbReference type="Pfam" id="PF14943">
    <property type="entry name" value="MRP-S26"/>
    <property type="match status" value="1"/>
</dbReference>
<dbReference type="EMBL" id="VXIV02000931">
    <property type="protein sequence ID" value="KAF6035134.1"/>
    <property type="molecule type" value="Genomic_DNA"/>
</dbReference>
<evidence type="ECO:0000313" key="2">
    <source>
        <dbReference type="Proteomes" id="UP000593567"/>
    </source>
</evidence>
<keyword evidence="2" id="KW-1185">Reference proteome</keyword>
<gene>
    <name evidence="1" type="ORF">EB796_006557</name>
</gene>
<evidence type="ECO:0000313" key="1">
    <source>
        <dbReference type="EMBL" id="KAF6035134.1"/>
    </source>
</evidence>
<dbReference type="Proteomes" id="UP000593567">
    <property type="component" value="Unassembled WGS sequence"/>
</dbReference>
<protein>
    <submittedName>
        <fullName evidence="1">Uncharacterized protein</fullName>
    </submittedName>
</protein>
<dbReference type="InterPro" id="IPR026140">
    <property type="entry name" value="Ribosomal_mS26"/>
</dbReference>
<reference evidence="1" key="1">
    <citation type="submission" date="2020-06" db="EMBL/GenBank/DDBJ databases">
        <title>Draft genome of Bugula neritina, a colonial animal packing powerful symbionts and potential medicines.</title>
        <authorList>
            <person name="Rayko M."/>
        </authorList>
    </citation>
    <scope>NUCLEOTIDE SEQUENCE [LARGE SCALE GENOMIC DNA]</scope>
    <source>
        <strain evidence="1">Kwan_BN1</strain>
    </source>
</reference>
<sequence length="145" mass="16825">MAFLNTELKHYNTKMKSITAFLQSQRRPFSQMVKEQNSATNHNHDDLERAFELNRVWNENVAKQRAARLTAEALAVQAIKDSKLAENIKRLEKEQTRAKELLQSVAERRTQALDMDNLDEELEKFLDSEPINHNFAITATGEKIR</sequence>
<accession>A0A7J7KB20</accession>
<proteinExistence type="predicted"/>
<organism evidence="1 2">
    <name type="scientific">Bugula neritina</name>
    <name type="common">Brown bryozoan</name>
    <name type="synonym">Sertularia neritina</name>
    <dbReference type="NCBI Taxonomy" id="10212"/>
    <lineage>
        <taxon>Eukaryota</taxon>
        <taxon>Metazoa</taxon>
        <taxon>Spiralia</taxon>
        <taxon>Lophotrochozoa</taxon>
        <taxon>Bryozoa</taxon>
        <taxon>Gymnolaemata</taxon>
        <taxon>Cheilostomatida</taxon>
        <taxon>Flustrina</taxon>
        <taxon>Buguloidea</taxon>
        <taxon>Bugulidae</taxon>
        <taxon>Bugula</taxon>
    </lineage>
</organism>
<dbReference type="GO" id="GO:0005763">
    <property type="term" value="C:mitochondrial small ribosomal subunit"/>
    <property type="evidence" value="ECO:0007669"/>
    <property type="project" value="InterPro"/>
</dbReference>
<dbReference type="OrthoDB" id="5988811at2759"/>
<comment type="caution">
    <text evidence="1">The sequence shown here is derived from an EMBL/GenBank/DDBJ whole genome shotgun (WGS) entry which is preliminary data.</text>
</comment>